<organism evidence="4 5">
    <name type="scientific">Microscilla marina ATCC 23134</name>
    <dbReference type="NCBI Taxonomy" id="313606"/>
    <lineage>
        <taxon>Bacteria</taxon>
        <taxon>Pseudomonadati</taxon>
        <taxon>Bacteroidota</taxon>
        <taxon>Cytophagia</taxon>
        <taxon>Cytophagales</taxon>
        <taxon>Microscillaceae</taxon>
        <taxon>Microscilla</taxon>
    </lineage>
</organism>
<name>A1ZJG2_MICM2</name>
<dbReference type="RefSeq" id="WP_002696207.1">
    <property type="nucleotide sequence ID" value="NZ_AAWS01000011.1"/>
</dbReference>
<dbReference type="InterPro" id="IPR050955">
    <property type="entry name" value="Plant_Biomass_Hydrol_Est"/>
</dbReference>
<protein>
    <recommendedName>
        <fullName evidence="6">Carboxylic ester hydrolase</fullName>
    </recommendedName>
</protein>
<dbReference type="Proteomes" id="UP000004095">
    <property type="component" value="Unassembled WGS sequence"/>
</dbReference>
<dbReference type="AlphaFoldDB" id="A1ZJG2"/>
<dbReference type="PANTHER" id="PTHR43037">
    <property type="entry name" value="UNNAMED PRODUCT-RELATED"/>
    <property type="match status" value="1"/>
</dbReference>
<feature type="chain" id="PRO_5002641658" description="Carboxylic ester hydrolase" evidence="3">
    <location>
        <begin position="20"/>
        <end position="446"/>
    </location>
</feature>
<reference evidence="4 5" key="1">
    <citation type="submission" date="2007-01" db="EMBL/GenBank/DDBJ databases">
        <authorList>
            <person name="Haygood M."/>
            <person name="Podell S."/>
            <person name="Anderson C."/>
            <person name="Hopkinson B."/>
            <person name="Roe K."/>
            <person name="Barbeau K."/>
            <person name="Gaasterland T."/>
            <person name="Ferriera S."/>
            <person name="Johnson J."/>
            <person name="Kravitz S."/>
            <person name="Beeson K."/>
            <person name="Sutton G."/>
            <person name="Rogers Y.-H."/>
            <person name="Friedman R."/>
            <person name="Frazier M."/>
            <person name="Venter J.C."/>
        </authorList>
    </citation>
    <scope>NUCLEOTIDE SEQUENCE [LARGE SCALE GENOMIC DNA]</scope>
    <source>
        <strain evidence="4 5">ATCC 23134</strain>
    </source>
</reference>
<sequence>MKILLITALWLSTLTNLQAQKMQKPSNIQEVIQLIKNQSISSLQALVKSQNYDLSGLDLDKIKSILWQKYVQEQTQNPARQREYTKRSISFGNKTMRYTATTKGRKPAKGYPLYIALHGGGGAPARLNDSQWRAMQSYYLRCVQNGIYVAPRGVTNTWNLHFVAESYPLYDRLIENMVLFGGVDPNRVYLLGYSAGGDGVYQVVPRMPDRWAAANMSAGHHNNISPLNLGQVPFLLQVGELDNAYQRNKATVGFAQKLKRLQQKYPSQFKHQVFVHWGKRHSSVADCPRNRKSVVIANPYEWQQNPSRKKPGRATTNAIAWLSQYTRQPLPNHLVWHRNTVASSRSQNGALFYWLKADNKPLENEQVEVTIDRIKNLIEVKKWRQDITIYLRPAMVDFKRPIYLTKDGYSEKRTLLPNLQTMIETLLQRGDPDFIFYALLTLKKKN</sequence>
<dbReference type="SUPFAM" id="SSF53474">
    <property type="entry name" value="alpha/beta-Hydrolases"/>
    <property type="match status" value="1"/>
</dbReference>
<keyword evidence="1 3" id="KW-0732">Signal</keyword>
<evidence type="ECO:0000256" key="2">
    <source>
        <dbReference type="ARBA" id="ARBA00022801"/>
    </source>
</evidence>
<dbReference type="PANTHER" id="PTHR43037:SF5">
    <property type="entry name" value="FERULOYL ESTERASE"/>
    <property type="match status" value="1"/>
</dbReference>
<accession>A1ZJG2</accession>
<evidence type="ECO:0000256" key="1">
    <source>
        <dbReference type="ARBA" id="ARBA00022729"/>
    </source>
</evidence>
<comment type="caution">
    <text evidence="4">The sequence shown here is derived from an EMBL/GenBank/DDBJ whole genome shotgun (WGS) entry which is preliminary data.</text>
</comment>
<dbReference type="Gene3D" id="3.40.50.1820">
    <property type="entry name" value="alpha/beta hydrolase"/>
    <property type="match status" value="1"/>
</dbReference>
<keyword evidence="5" id="KW-1185">Reference proteome</keyword>
<evidence type="ECO:0008006" key="6">
    <source>
        <dbReference type="Google" id="ProtNLM"/>
    </source>
</evidence>
<evidence type="ECO:0000313" key="5">
    <source>
        <dbReference type="Proteomes" id="UP000004095"/>
    </source>
</evidence>
<gene>
    <name evidence="4" type="ORF">M23134_01319</name>
</gene>
<dbReference type="GO" id="GO:0016787">
    <property type="term" value="F:hydrolase activity"/>
    <property type="evidence" value="ECO:0007669"/>
    <property type="project" value="UniProtKB-KW"/>
</dbReference>
<proteinExistence type="predicted"/>
<dbReference type="EMBL" id="AAWS01000011">
    <property type="protein sequence ID" value="EAY29265.1"/>
    <property type="molecule type" value="Genomic_DNA"/>
</dbReference>
<evidence type="ECO:0000256" key="3">
    <source>
        <dbReference type="SAM" id="SignalP"/>
    </source>
</evidence>
<keyword evidence="2" id="KW-0378">Hydrolase</keyword>
<dbReference type="OrthoDB" id="9764953at2"/>
<feature type="signal peptide" evidence="3">
    <location>
        <begin position="1"/>
        <end position="19"/>
    </location>
</feature>
<dbReference type="eggNOG" id="COG3509">
    <property type="taxonomic scope" value="Bacteria"/>
</dbReference>
<evidence type="ECO:0000313" key="4">
    <source>
        <dbReference type="EMBL" id="EAY29265.1"/>
    </source>
</evidence>
<dbReference type="InterPro" id="IPR029058">
    <property type="entry name" value="AB_hydrolase_fold"/>
</dbReference>